<evidence type="ECO:0000313" key="2">
    <source>
        <dbReference type="EMBL" id="MBM7715085.1"/>
    </source>
</evidence>
<reference evidence="2 3" key="1">
    <citation type="submission" date="2021-01" db="EMBL/GenBank/DDBJ databases">
        <title>Genomic Encyclopedia of Type Strains, Phase IV (KMG-IV): sequencing the most valuable type-strain genomes for metagenomic binning, comparative biology and taxonomic classification.</title>
        <authorList>
            <person name="Goeker M."/>
        </authorList>
    </citation>
    <scope>NUCLEOTIDE SEQUENCE [LARGE SCALE GENOMIC DNA]</scope>
    <source>
        <strain evidence="2 3">DSM 105453</strain>
    </source>
</reference>
<name>A0ABS2R6T9_9BACI</name>
<protein>
    <submittedName>
        <fullName evidence="2">Cof subfamily protein (Haloacid dehalogenase superfamily)</fullName>
    </submittedName>
</protein>
<dbReference type="InterPro" id="IPR006379">
    <property type="entry name" value="HAD-SF_hydro_IIB"/>
</dbReference>
<dbReference type="InterPro" id="IPR000150">
    <property type="entry name" value="Cof"/>
</dbReference>
<dbReference type="PANTHER" id="PTHR10000:SF50">
    <property type="entry name" value="STRESS RESPONSE PROTEIN YHAX"/>
    <property type="match status" value="1"/>
</dbReference>
<dbReference type="Pfam" id="PF08282">
    <property type="entry name" value="Hydrolase_3"/>
    <property type="match status" value="1"/>
</dbReference>
<dbReference type="CDD" id="cd07516">
    <property type="entry name" value="HAD_Pase"/>
    <property type="match status" value="1"/>
</dbReference>
<dbReference type="Proteomes" id="UP000823485">
    <property type="component" value="Unassembled WGS sequence"/>
</dbReference>
<keyword evidence="3" id="KW-1185">Reference proteome</keyword>
<dbReference type="NCBIfam" id="TIGR01484">
    <property type="entry name" value="HAD-SF-IIB"/>
    <property type="match status" value="1"/>
</dbReference>
<evidence type="ECO:0000256" key="1">
    <source>
        <dbReference type="SAM" id="Coils"/>
    </source>
</evidence>
<dbReference type="NCBIfam" id="TIGR00099">
    <property type="entry name" value="Cof-subfamily"/>
    <property type="match status" value="1"/>
</dbReference>
<dbReference type="Gene3D" id="3.40.50.1000">
    <property type="entry name" value="HAD superfamily/HAD-like"/>
    <property type="match status" value="1"/>
</dbReference>
<dbReference type="InterPro" id="IPR023214">
    <property type="entry name" value="HAD_sf"/>
</dbReference>
<dbReference type="EMBL" id="JAFBFH010000012">
    <property type="protein sequence ID" value="MBM7715085.1"/>
    <property type="molecule type" value="Genomic_DNA"/>
</dbReference>
<accession>A0ABS2R6T9</accession>
<comment type="caution">
    <text evidence="2">The sequence shown here is derived from an EMBL/GenBank/DDBJ whole genome shotgun (WGS) entry which is preliminary data.</text>
</comment>
<dbReference type="PANTHER" id="PTHR10000">
    <property type="entry name" value="PHOSPHOSERINE PHOSPHATASE"/>
    <property type="match status" value="1"/>
</dbReference>
<sequence length="288" mass="32670">MVYKMLVMNIDGTLEQDNGKIHKHTREAVDFALQKGIHITIATSRNFPAAKRVAKMLKLDSYLATHQGAFIAKELNKPIYVHRINEQITSELVTLLESFSCQIRLVHEKFLLGNKVKVPNNMLAKVVFQSASRFIYQERYVDSLSERLLDDPVSPPKMEVVFFAKKDLEDAKKAIEEMYEEVHCIESDGLKMEIVAAGASKLNGIKYICNHYGIKQHEVVAVGAGMDDIPLVSWAGLGVAMGNAPIALQDSADWITRTNNENGLAYMVREHFRKQYRIEFLKKNNMLK</sequence>
<dbReference type="InterPro" id="IPR036412">
    <property type="entry name" value="HAD-like_sf"/>
</dbReference>
<gene>
    <name evidence="2" type="ORF">JOC94_002057</name>
</gene>
<organism evidence="2 3">
    <name type="scientific">Siminovitchia thermophila</name>
    <dbReference type="NCBI Taxonomy" id="1245522"/>
    <lineage>
        <taxon>Bacteria</taxon>
        <taxon>Bacillati</taxon>
        <taxon>Bacillota</taxon>
        <taxon>Bacilli</taxon>
        <taxon>Bacillales</taxon>
        <taxon>Bacillaceae</taxon>
        <taxon>Siminovitchia</taxon>
    </lineage>
</organism>
<evidence type="ECO:0000313" key="3">
    <source>
        <dbReference type="Proteomes" id="UP000823485"/>
    </source>
</evidence>
<keyword evidence="1" id="KW-0175">Coiled coil</keyword>
<proteinExistence type="predicted"/>
<dbReference type="SUPFAM" id="SSF56784">
    <property type="entry name" value="HAD-like"/>
    <property type="match status" value="1"/>
</dbReference>
<dbReference type="Gene3D" id="3.30.1240.10">
    <property type="match status" value="1"/>
</dbReference>
<dbReference type="RefSeq" id="WP_077112268.1">
    <property type="nucleotide sequence ID" value="NZ_JAFBFH010000012.1"/>
</dbReference>
<feature type="coiled-coil region" evidence="1">
    <location>
        <begin position="161"/>
        <end position="188"/>
    </location>
</feature>